<dbReference type="InterPro" id="IPR011659">
    <property type="entry name" value="WD40"/>
</dbReference>
<dbReference type="Gene3D" id="2.120.10.60">
    <property type="entry name" value="Tricorn protease N-terminal domain"/>
    <property type="match status" value="1"/>
</dbReference>
<organism evidence="3 4">
    <name type="scientific">Fibrobacter succinogenes</name>
    <name type="common">Bacteroides succinogenes</name>
    <dbReference type="NCBI Taxonomy" id="833"/>
    <lineage>
        <taxon>Bacteria</taxon>
        <taxon>Pseudomonadati</taxon>
        <taxon>Fibrobacterota</taxon>
        <taxon>Fibrobacteria</taxon>
        <taxon>Fibrobacterales</taxon>
        <taxon>Fibrobacteraceae</taxon>
        <taxon>Fibrobacter</taxon>
    </lineage>
</organism>
<proteinExistence type="inferred from homology"/>
<dbReference type="EMBL" id="UHJL01000001">
    <property type="protein sequence ID" value="SUQ19760.1"/>
    <property type="molecule type" value="Genomic_DNA"/>
</dbReference>
<keyword evidence="2" id="KW-0732">Signal</keyword>
<evidence type="ECO:0000256" key="1">
    <source>
        <dbReference type="ARBA" id="ARBA00009820"/>
    </source>
</evidence>
<comment type="similarity">
    <text evidence="1">Belongs to the TolB family.</text>
</comment>
<protein>
    <submittedName>
        <fullName evidence="3">TolB protein</fullName>
    </submittedName>
</protein>
<evidence type="ECO:0000256" key="2">
    <source>
        <dbReference type="SAM" id="SignalP"/>
    </source>
</evidence>
<dbReference type="PANTHER" id="PTHR36842:SF1">
    <property type="entry name" value="PROTEIN TOLB"/>
    <property type="match status" value="1"/>
</dbReference>
<feature type="chain" id="PRO_5016789474" evidence="2">
    <location>
        <begin position="22"/>
        <end position="424"/>
    </location>
</feature>
<dbReference type="Proteomes" id="UP000255423">
    <property type="component" value="Unassembled WGS sequence"/>
</dbReference>
<dbReference type="Pfam" id="PF07676">
    <property type="entry name" value="PD40"/>
    <property type="match status" value="2"/>
</dbReference>
<name>A0A380RW28_FIBSU</name>
<dbReference type="Gene3D" id="2.120.10.30">
    <property type="entry name" value="TolB, C-terminal domain"/>
    <property type="match status" value="1"/>
</dbReference>
<dbReference type="InterPro" id="IPR011042">
    <property type="entry name" value="6-blade_b-propeller_TolB-like"/>
</dbReference>
<evidence type="ECO:0000313" key="4">
    <source>
        <dbReference type="Proteomes" id="UP000255423"/>
    </source>
</evidence>
<reference evidence="3 4" key="1">
    <citation type="submission" date="2017-08" db="EMBL/GenBank/DDBJ databases">
        <authorList>
            <person name="de Groot N.N."/>
        </authorList>
    </citation>
    <scope>NUCLEOTIDE SEQUENCE [LARGE SCALE GENOMIC DNA]</scope>
    <source>
        <strain evidence="3 4">HM2</strain>
    </source>
</reference>
<gene>
    <name evidence="3" type="ORF">SAMN05661053_1001</name>
</gene>
<dbReference type="PANTHER" id="PTHR36842">
    <property type="entry name" value="PROTEIN TOLB HOMOLOG"/>
    <property type="match status" value="1"/>
</dbReference>
<dbReference type="SUPFAM" id="SSF52964">
    <property type="entry name" value="TolB, N-terminal domain"/>
    <property type="match status" value="1"/>
</dbReference>
<accession>A0A380RW28</accession>
<feature type="signal peptide" evidence="2">
    <location>
        <begin position="1"/>
        <end position="21"/>
    </location>
</feature>
<dbReference type="AlphaFoldDB" id="A0A380RW28"/>
<evidence type="ECO:0000313" key="3">
    <source>
        <dbReference type="EMBL" id="SUQ19760.1"/>
    </source>
</evidence>
<dbReference type="SUPFAM" id="SSF69304">
    <property type="entry name" value="Tricorn protease N-terminal domain"/>
    <property type="match status" value="1"/>
</dbReference>
<dbReference type="Gene3D" id="3.40.50.10070">
    <property type="entry name" value="TolB, N-terminal domain"/>
    <property type="match status" value="1"/>
</dbReference>
<sequence length="424" mass="47361">MNKIKLLFVFVAMALAAPAFAAIDTIAVDVGISVFQTMPIGVVPFEEEGTIKWTNEAPHLILTRDANLSGRFEAVNSDKFDLVLFSKKRARQYVTGTATKLSNGKIKLDCYLYAAETKDVLLGESYTVKPYDVRQAVHSFFDKVVYRLFGERGVASTKLAYVSKIDGVKQVVISDYDGFSRRQITRDSSINMMPVWQKGNKGLVYVNFRKQRPNLYTITFGGKETPLFTQFKQTFSPAVNPKTGELLFSVTEGAKTELYRGDMKTGSAQKFLHLKSNQVSPSWSPFASEVLFTSDRGGSPQVYAVGKDGTDVRRITYMGHYNERASWSPEGDRIVYTSMDDGKMNIYTCALDGTDIIQLTSNAGNNEHPTWSPDGKLIAFASDRGGNYQIYIMRKDGSGVTRITNGSENTSPTWSWFFDEKKVK</sequence>
<dbReference type="RefSeq" id="WP_109572307.1">
    <property type="nucleotide sequence ID" value="NZ_UHJL01000001.1"/>
</dbReference>